<evidence type="ECO:0000313" key="1">
    <source>
        <dbReference type="EMBL" id="HER96690.1"/>
    </source>
</evidence>
<reference evidence="1" key="1">
    <citation type="journal article" date="2020" name="mSystems">
        <title>Genome- and Community-Level Interaction Insights into Carbon Utilization and Element Cycling Functions of Hydrothermarchaeota in Hydrothermal Sediment.</title>
        <authorList>
            <person name="Zhou Z."/>
            <person name="Liu Y."/>
            <person name="Xu W."/>
            <person name="Pan J."/>
            <person name="Luo Z.H."/>
            <person name="Li M."/>
        </authorList>
    </citation>
    <scope>NUCLEOTIDE SEQUENCE [LARGE SCALE GENOMIC DNA]</scope>
    <source>
        <strain evidence="1">SpSt-143</strain>
    </source>
</reference>
<protein>
    <submittedName>
        <fullName evidence="1">DUF2459 domain-containing protein</fullName>
    </submittedName>
</protein>
<dbReference type="EMBL" id="DSGB01000006">
    <property type="protein sequence ID" value="HER96690.1"/>
    <property type="molecule type" value="Genomic_DNA"/>
</dbReference>
<sequence length="212" mass="24190">MHLFTFLGGVLLGLLIDLSVQAQPRYRVYLVHHGWHAGIAFCQKDLWDTLWPREVFFPERRFLEVGWGEAGYYPDPNPGVGDALRAALWPSRAVLHVAGFDDAPVQLFRESVRQLDLDAEAFRRLVAYVANYFARDQTGQVQRLQPGLYGRESFFYAARGRYHLFNNCNHWVARALRAAGLPVAPARALTVSDLWQQLEPLTEAPTEEAYCK</sequence>
<proteinExistence type="predicted"/>
<accession>A0A7V2B1S2</accession>
<comment type="caution">
    <text evidence="1">The sequence shown here is derived from an EMBL/GenBank/DDBJ whole genome shotgun (WGS) entry which is preliminary data.</text>
</comment>
<dbReference type="AlphaFoldDB" id="A0A7V2B1S2"/>
<organism evidence="1">
    <name type="scientific">Rhodothermus marinus</name>
    <name type="common">Rhodothermus obamensis</name>
    <dbReference type="NCBI Taxonomy" id="29549"/>
    <lineage>
        <taxon>Bacteria</taxon>
        <taxon>Pseudomonadati</taxon>
        <taxon>Rhodothermota</taxon>
        <taxon>Rhodothermia</taxon>
        <taxon>Rhodothermales</taxon>
        <taxon>Rhodothermaceae</taxon>
        <taxon>Rhodothermus</taxon>
    </lineage>
</organism>
<gene>
    <name evidence="1" type="ORF">ENO59_09280</name>
</gene>
<dbReference type="InterPro" id="IPR011727">
    <property type="entry name" value="CHP02117"/>
</dbReference>
<dbReference type="Pfam" id="PF09601">
    <property type="entry name" value="DUF2459"/>
    <property type="match status" value="1"/>
</dbReference>
<name>A0A7V2B1S2_RHOMR</name>